<feature type="transmembrane region" description="Helical" evidence="6">
    <location>
        <begin position="48"/>
        <end position="68"/>
    </location>
</feature>
<accession>A0A2V4MZG3</accession>
<keyword evidence="5 6" id="KW-0472">Membrane</keyword>
<dbReference type="PANTHER" id="PTHR31123">
    <property type="entry name" value="ACCUMULATION OF DYADS PROTEIN 2-RELATED"/>
    <property type="match status" value="1"/>
</dbReference>
<dbReference type="GO" id="GO:0005886">
    <property type="term" value="C:plasma membrane"/>
    <property type="evidence" value="ECO:0007669"/>
    <property type="project" value="TreeGrafter"/>
</dbReference>
<evidence type="ECO:0000256" key="2">
    <source>
        <dbReference type="ARBA" id="ARBA00005587"/>
    </source>
</evidence>
<keyword evidence="3 6" id="KW-0812">Transmembrane</keyword>
<evidence type="ECO:0000256" key="6">
    <source>
        <dbReference type="SAM" id="Phobius"/>
    </source>
</evidence>
<dbReference type="OrthoDB" id="4332716at2"/>
<sequence>MSSDASGAYARSGALDAGPLGYLALGLTLLAYGLLQTGVLHGTGVADAAGLAHLVGGVALFVAGLWQFRSGDTFHGTAFACLGAFWATWAAGSGAAAGKNAAGLFMLLWALLALSLAAAAWHTGWLGRGIYGLLTLALLLGAIGTFGSTGGLVKTAGWLAAVAGLLSWYSATAALTNSGWGRTALPVR</sequence>
<dbReference type="RefSeq" id="WP_110671400.1">
    <property type="nucleotide sequence ID" value="NZ_PYBW01000078.1"/>
</dbReference>
<feature type="transmembrane region" description="Helical" evidence="6">
    <location>
        <begin position="104"/>
        <end position="123"/>
    </location>
</feature>
<dbReference type="PANTHER" id="PTHR31123:SF1">
    <property type="entry name" value="ACCUMULATION OF DYADS PROTEIN 2-RELATED"/>
    <property type="match status" value="1"/>
</dbReference>
<feature type="transmembrane region" description="Helical" evidence="6">
    <location>
        <begin position="158"/>
        <end position="180"/>
    </location>
</feature>
<feature type="transmembrane region" description="Helical" evidence="6">
    <location>
        <begin position="20"/>
        <end position="41"/>
    </location>
</feature>
<comment type="caution">
    <text evidence="7">The sequence shown here is derived from an EMBL/GenBank/DDBJ whole genome shotgun (WGS) entry which is preliminary data.</text>
</comment>
<evidence type="ECO:0000256" key="1">
    <source>
        <dbReference type="ARBA" id="ARBA00004141"/>
    </source>
</evidence>
<keyword evidence="4 6" id="KW-1133">Transmembrane helix</keyword>
<dbReference type="EMBL" id="PYBW01000078">
    <property type="protein sequence ID" value="PYC76971.1"/>
    <property type="molecule type" value="Genomic_DNA"/>
</dbReference>
<feature type="transmembrane region" description="Helical" evidence="6">
    <location>
        <begin position="74"/>
        <end position="92"/>
    </location>
</feature>
<evidence type="ECO:0000313" key="8">
    <source>
        <dbReference type="Proteomes" id="UP000248039"/>
    </source>
</evidence>
<dbReference type="AlphaFoldDB" id="A0A2V4MZG3"/>
<dbReference type="InterPro" id="IPR000791">
    <property type="entry name" value="Gpr1/Fun34/SatP-like"/>
</dbReference>
<dbReference type="NCBIfam" id="NF038013">
    <property type="entry name" value="AceTr_1"/>
    <property type="match status" value="1"/>
</dbReference>
<comment type="similarity">
    <text evidence="2">Belongs to the acetate uptake transporter (AceTr) (TC 2.A.96) family.</text>
</comment>
<dbReference type="Pfam" id="PF01184">
    <property type="entry name" value="Gpr1_Fun34_YaaH"/>
    <property type="match status" value="1"/>
</dbReference>
<comment type="subcellular location">
    <subcellularLocation>
        <location evidence="1">Membrane</location>
        <topology evidence="1">Multi-pass membrane protein</topology>
    </subcellularLocation>
</comment>
<evidence type="ECO:0000256" key="3">
    <source>
        <dbReference type="ARBA" id="ARBA00022692"/>
    </source>
</evidence>
<evidence type="ECO:0000313" key="7">
    <source>
        <dbReference type="EMBL" id="PYC76971.1"/>
    </source>
</evidence>
<evidence type="ECO:0000256" key="5">
    <source>
        <dbReference type="ARBA" id="ARBA00023136"/>
    </source>
</evidence>
<protein>
    <submittedName>
        <fullName evidence="7">Uncharacterized protein</fullName>
    </submittedName>
</protein>
<name>A0A2V4MZG3_9ACTN</name>
<dbReference type="InterPro" id="IPR051633">
    <property type="entry name" value="AceTr"/>
</dbReference>
<dbReference type="GO" id="GO:0015123">
    <property type="term" value="F:acetate transmembrane transporter activity"/>
    <property type="evidence" value="ECO:0007669"/>
    <property type="project" value="TreeGrafter"/>
</dbReference>
<evidence type="ECO:0000256" key="4">
    <source>
        <dbReference type="ARBA" id="ARBA00022989"/>
    </source>
</evidence>
<feature type="transmembrane region" description="Helical" evidence="6">
    <location>
        <begin position="129"/>
        <end position="146"/>
    </location>
</feature>
<gene>
    <name evidence="7" type="ORF">C7C46_20850</name>
</gene>
<organism evidence="7 8">
    <name type="scientific">Streptomyces tateyamensis</name>
    <dbReference type="NCBI Taxonomy" id="565073"/>
    <lineage>
        <taxon>Bacteria</taxon>
        <taxon>Bacillati</taxon>
        <taxon>Actinomycetota</taxon>
        <taxon>Actinomycetes</taxon>
        <taxon>Kitasatosporales</taxon>
        <taxon>Streptomycetaceae</taxon>
        <taxon>Streptomyces</taxon>
    </lineage>
</organism>
<reference evidence="7 8" key="1">
    <citation type="submission" date="2018-03" db="EMBL/GenBank/DDBJ databases">
        <title>Bioinformatic expansion and discovery of thiopeptide antibiotics.</title>
        <authorList>
            <person name="Schwalen C.J."/>
            <person name="Hudson G.A."/>
            <person name="Mitchell D.A."/>
        </authorList>
    </citation>
    <scope>NUCLEOTIDE SEQUENCE [LARGE SCALE GENOMIC DNA]</scope>
    <source>
        <strain evidence="7 8">ATCC 21389</strain>
    </source>
</reference>
<dbReference type="Proteomes" id="UP000248039">
    <property type="component" value="Unassembled WGS sequence"/>
</dbReference>
<keyword evidence="8" id="KW-1185">Reference proteome</keyword>
<proteinExistence type="inferred from homology"/>